<organism evidence="2 3">
    <name type="scientific">Legionella beliardensis</name>
    <dbReference type="NCBI Taxonomy" id="91822"/>
    <lineage>
        <taxon>Bacteria</taxon>
        <taxon>Pseudomonadati</taxon>
        <taxon>Pseudomonadota</taxon>
        <taxon>Gammaproteobacteria</taxon>
        <taxon>Legionellales</taxon>
        <taxon>Legionellaceae</taxon>
        <taxon>Legionella</taxon>
    </lineage>
</organism>
<gene>
    <name evidence="2" type="ORF">NCTC13315_00594</name>
</gene>
<dbReference type="AlphaFoldDB" id="A0A378I030"/>
<dbReference type="InterPro" id="IPR029787">
    <property type="entry name" value="Nucleotide_cyclase"/>
</dbReference>
<dbReference type="EMBL" id="UGNV01000001">
    <property type="protein sequence ID" value="STX28070.1"/>
    <property type="molecule type" value="Genomic_DNA"/>
</dbReference>
<evidence type="ECO:0000313" key="2">
    <source>
        <dbReference type="EMBL" id="STX28070.1"/>
    </source>
</evidence>
<name>A0A378I030_9GAMM</name>
<protein>
    <submittedName>
        <fullName evidence="2">GGDEF domain</fullName>
    </submittedName>
</protein>
<dbReference type="RefSeq" id="WP_115301845.1">
    <property type="nucleotide sequence ID" value="NZ_CAAAHO010000008.1"/>
</dbReference>
<dbReference type="InterPro" id="IPR036280">
    <property type="entry name" value="Multihaem_cyt_sf"/>
</dbReference>
<dbReference type="Pfam" id="PF18551">
    <property type="entry name" value="TackOD1"/>
    <property type="match status" value="1"/>
</dbReference>
<dbReference type="InterPro" id="IPR043128">
    <property type="entry name" value="Rev_trsase/Diguanyl_cyclase"/>
</dbReference>
<dbReference type="SUPFAM" id="SSF55073">
    <property type="entry name" value="Nucleotide cyclase"/>
    <property type="match status" value="1"/>
</dbReference>
<feature type="domain" description="GGDEF" evidence="1">
    <location>
        <begin position="343"/>
        <end position="471"/>
    </location>
</feature>
<dbReference type="PROSITE" id="PS50887">
    <property type="entry name" value="GGDEF"/>
    <property type="match status" value="1"/>
</dbReference>
<reference evidence="2 3" key="1">
    <citation type="submission" date="2018-06" db="EMBL/GenBank/DDBJ databases">
        <authorList>
            <consortium name="Pathogen Informatics"/>
            <person name="Doyle S."/>
        </authorList>
    </citation>
    <scope>NUCLEOTIDE SEQUENCE [LARGE SCALE GENOMIC DNA]</scope>
    <source>
        <strain evidence="2 3">NCTC13315</strain>
    </source>
</reference>
<dbReference type="Proteomes" id="UP000254968">
    <property type="component" value="Unassembled WGS sequence"/>
</dbReference>
<proteinExistence type="predicted"/>
<dbReference type="SUPFAM" id="SSF48695">
    <property type="entry name" value="Multiheme cytochromes"/>
    <property type="match status" value="1"/>
</dbReference>
<evidence type="ECO:0000313" key="3">
    <source>
        <dbReference type="Proteomes" id="UP000254968"/>
    </source>
</evidence>
<dbReference type="InterPro" id="IPR000160">
    <property type="entry name" value="GGDEF_dom"/>
</dbReference>
<sequence length="471" mass="54261">MNQQTVWVINNINAKKLFPLEIGEASSVIDLPTEAPYALILAKSPNQHWIELLRDIRKKKEYRFTPVFYHGDVPPRLRHIFDGPADSDTLEKCAKQIYDQLNTITKASLETEDKESILLTYLYSRSESCVQGYKTSASKYIYEYPLLNILFDQGSEIDNWPFLEDLTLRDLLYHKDLIDEIKTCPACNSGLLNLKNSCPNCHSIDIKPQRFIHCFACGNIAQVPEFLRQERLICTRCHTKLEELGVDYEKPLEDKICNTCNHFFAEPTVELVCLVCLRASGASEFTLRRLYDYRLTRRGEYVARGIEKNIYTNFSHYFKVIDYSVFLSILGWQTKLAERYSSIYFSVMILEITNDVRLIELQGEKNSERLMGHLFTNLRQVFRESDLAARMDGTMFFLLPLANQDGCMIIIDRIKQAIEQLISTEIGKGLSMSIGYMTSAEIINSSLEDELVMAELKTRMLESNLCIIGNT</sequence>
<keyword evidence="3" id="KW-1185">Reference proteome</keyword>
<dbReference type="Gene3D" id="3.30.70.270">
    <property type="match status" value="1"/>
</dbReference>
<accession>A0A378I030</accession>
<dbReference type="OrthoDB" id="8432393at2"/>
<evidence type="ECO:0000259" key="1">
    <source>
        <dbReference type="PROSITE" id="PS50887"/>
    </source>
</evidence>
<dbReference type="Pfam" id="PF00990">
    <property type="entry name" value="GGDEF"/>
    <property type="match status" value="1"/>
</dbReference>
<dbReference type="InterPro" id="IPR040572">
    <property type="entry name" value="TackOD1"/>
</dbReference>